<proteinExistence type="predicted"/>
<gene>
    <name evidence="2" type="ORF">NJ959_07420</name>
</gene>
<dbReference type="AlphaFoldDB" id="A0AAE3GQG9"/>
<feature type="domain" description="Methyltransferase type 11" evidence="1">
    <location>
        <begin position="88"/>
        <end position="193"/>
    </location>
</feature>
<reference evidence="2" key="1">
    <citation type="submission" date="2022-06" db="EMBL/GenBank/DDBJ databases">
        <title>New cyanobacteria of genus Symplocastrum in benthos of Lake Baikal.</title>
        <authorList>
            <person name="Sorokovikova E."/>
            <person name="Tikhonova I."/>
            <person name="Krasnopeev A."/>
            <person name="Evseev P."/>
            <person name="Gladkikh A."/>
            <person name="Belykh O."/>
        </authorList>
    </citation>
    <scope>NUCLEOTIDE SEQUENCE</scope>
    <source>
        <strain evidence="2">BBK-W-15</strain>
    </source>
</reference>
<evidence type="ECO:0000259" key="1">
    <source>
        <dbReference type="Pfam" id="PF08241"/>
    </source>
</evidence>
<dbReference type="SUPFAM" id="SSF53335">
    <property type="entry name" value="S-adenosyl-L-methionine-dependent methyltransferases"/>
    <property type="match status" value="1"/>
</dbReference>
<dbReference type="Proteomes" id="UP001204953">
    <property type="component" value="Unassembled WGS sequence"/>
</dbReference>
<protein>
    <submittedName>
        <fullName evidence="2">Methyltransferase domain-containing protein</fullName>
    </submittedName>
</protein>
<organism evidence="2 3">
    <name type="scientific">Limnofasciculus baicalensis BBK-W-15</name>
    <dbReference type="NCBI Taxonomy" id="2699891"/>
    <lineage>
        <taxon>Bacteria</taxon>
        <taxon>Bacillati</taxon>
        <taxon>Cyanobacteriota</taxon>
        <taxon>Cyanophyceae</taxon>
        <taxon>Coleofasciculales</taxon>
        <taxon>Coleofasciculaceae</taxon>
        <taxon>Limnofasciculus</taxon>
        <taxon>Limnofasciculus baicalensis</taxon>
    </lineage>
</organism>
<name>A0AAE3GQG9_9CYAN</name>
<evidence type="ECO:0000313" key="3">
    <source>
        <dbReference type="Proteomes" id="UP001204953"/>
    </source>
</evidence>
<dbReference type="Pfam" id="PF08241">
    <property type="entry name" value="Methyltransf_11"/>
    <property type="match status" value="1"/>
</dbReference>
<dbReference type="InterPro" id="IPR013216">
    <property type="entry name" value="Methyltransf_11"/>
</dbReference>
<dbReference type="RefSeq" id="WP_254011102.1">
    <property type="nucleotide sequence ID" value="NZ_JAMZMM010000048.1"/>
</dbReference>
<comment type="caution">
    <text evidence="2">The sequence shown here is derived from an EMBL/GenBank/DDBJ whole genome shotgun (WGS) entry which is preliminary data.</text>
</comment>
<evidence type="ECO:0000313" key="2">
    <source>
        <dbReference type="EMBL" id="MCP2728304.1"/>
    </source>
</evidence>
<dbReference type="GO" id="GO:0032259">
    <property type="term" value="P:methylation"/>
    <property type="evidence" value="ECO:0007669"/>
    <property type="project" value="UniProtKB-KW"/>
</dbReference>
<sequence length="279" mass="32107">MLAPKIISNKFTDWNQKHKAPFGSEWWYKFVNSKNRGSNFAWRNRFKIPYLLMQQIGAFGFQHNSQTRIFEYPWCFFATPLEAGMRVLEVGAGASGFQFILAEHGLEVTSVDPLINPSEKVDWLFTSHQFNYLNQAFRGKVNFIQDFLQNAQIESNTYDRVFSISAIEHIPPEEVAPLVKEIARILKPGGFFIATIDLFLDCYPFTAKISNRYGSNISICSLIEASGLRIKVGNPCELYGYPEFKPENIHQQLDEFLVVKDPWEKCLILTQCIILEKVT</sequence>
<dbReference type="EMBL" id="JAMZMM010000048">
    <property type="protein sequence ID" value="MCP2728304.1"/>
    <property type="molecule type" value="Genomic_DNA"/>
</dbReference>
<keyword evidence="2" id="KW-0808">Transferase</keyword>
<dbReference type="GO" id="GO:0008757">
    <property type="term" value="F:S-adenosylmethionine-dependent methyltransferase activity"/>
    <property type="evidence" value="ECO:0007669"/>
    <property type="project" value="InterPro"/>
</dbReference>
<keyword evidence="2" id="KW-0489">Methyltransferase</keyword>
<dbReference type="Gene3D" id="3.40.50.150">
    <property type="entry name" value="Vaccinia Virus protein VP39"/>
    <property type="match status" value="1"/>
</dbReference>
<keyword evidence="3" id="KW-1185">Reference proteome</keyword>
<accession>A0AAE3GQG9</accession>
<dbReference type="CDD" id="cd02440">
    <property type="entry name" value="AdoMet_MTases"/>
    <property type="match status" value="1"/>
</dbReference>
<dbReference type="InterPro" id="IPR029063">
    <property type="entry name" value="SAM-dependent_MTases_sf"/>
</dbReference>